<feature type="chain" id="PRO_5009290014" evidence="3">
    <location>
        <begin position="25"/>
        <end position="395"/>
    </location>
</feature>
<dbReference type="InterPro" id="IPR028082">
    <property type="entry name" value="Peripla_BP_I"/>
</dbReference>
<dbReference type="Proteomes" id="UP000236745">
    <property type="component" value="Unassembled WGS sequence"/>
</dbReference>
<dbReference type="EMBL" id="FNVQ01000001">
    <property type="protein sequence ID" value="SEG17013.1"/>
    <property type="molecule type" value="Genomic_DNA"/>
</dbReference>
<dbReference type="AlphaFoldDB" id="A0A1H5XZC0"/>
<proteinExistence type="inferred from homology"/>
<keyword evidence="6" id="KW-1185">Reference proteome</keyword>
<gene>
    <name evidence="5" type="ORF">SAMN05444390_1011558</name>
</gene>
<feature type="domain" description="Leucine-binding protein" evidence="4">
    <location>
        <begin position="30"/>
        <end position="367"/>
    </location>
</feature>
<keyword evidence="2 3" id="KW-0732">Signal</keyword>
<reference evidence="5 6" key="1">
    <citation type="submission" date="2016-10" db="EMBL/GenBank/DDBJ databases">
        <authorList>
            <person name="de Groot N.N."/>
        </authorList>
    </citation>
    <scope>NUCLEOTIDE SEQUENCE [LARGE SCALE GENOMIC DNA]</scope>
    <source>
        <strain evidence="5 6">DSM 22012</strain>
    </source>
</reference>
<sequence length="395" mass="42905">MKKRELLKAIALTTGISLLSPLVAASEKDPVRIGAVSSMSGVFEQQGQEVLRAIEFAVEEANAKGGVDGREVAIEVADDESTPDGARRSAEKLAREGHNLLIGPISSSISMTLSQNLDRWDAMYVVVASKLDALTGKSCHARMFRTNHNDVMDLAMMKEWMKTVDEKKFGIIAADYTWGHGSTEFFEKTAKELGKEVKVSLFAPLGTKDFAPYVAQLRDADVDAVWVAMVGRDAISFVKQADSFGLNDTSRLIGHALIFQYLVDATGDATHGVWGNIGYGADIDTERNRQFVAAWTEKFGRVPTENEGQAYNGVQLIFEGVKLAGSTAPGDVAKALEDAEYESIYGPALMRGADHQLQIPNYVGEVAQVDGKLRPVVEKTYPISLYSTPSADCSI</sequence>
<dbReference type="SUPFAM" id="SSF53822">
    <property type="entry name" value="Periplasmic binding protein-like I"/>
    <property type="match status" value="1"/>
</dbReference>
<dbReference type="CDD" id="cd19989">
    <property type="entry name" value="PBP1_SBP-like"/>
    <property type="match status" value="1"/>
</dbReference>
<dbReference type="RefSeq" id="WP_104002450.1">
    <property type="nucleotide sequence ID" value="NZ_FNVQ01000001.1"/>
</dbReference>
<feature type="signal peptide" evidence="3">
    <location>
        <begin position="1"/>
        <end position="24"/>
    </location>
</feature>
<evidence type="ECO:0000313" key="5">
    <source>
        <dbReference type="EMBL" id="SEG17013.1"/>
    </source>
</evidence>
<name>A0A1H5XZC0_9GAMM</name>
<organism evidence="5 6">
    <name type="scientific">Marinobacterium lutimaris</name>
    <dbReference type="NCBI Taxonomy" id="568106"/>
    <lineage>
        <taxon>Bacteria</taxon>
        <taxon>Pseudomonadati</taxon>
        <taxon>Pseudomonadota</taxon>
        <taxon>Gammaproteobacteria</taxon>
        <taxon>Oceanospirillales</taxon>
        <taxon>Oceanospirillaceae</taxon>
        <taxon>Marinobacterium</taxon>
    </lineage>
</organism>
<evidence type="ECO:0000313" key="6">
    <source>
        <dbReference type="Proteomes" id="UP000236745"/>
    </source>
</evidence>
<dbReference type="Pfam" id="PF13458">
    <property type="entry name" value="Peripla_BP_6"/>
    <property type="match status" value="1"/>
</dbReference>
<dbReference type="InterPro" id="IPR051010">
    <property type="entry name" value="BCAA_transport"/>
</dbReference>
<evidence type="ECO:0000256" key="1">
    <source>
        <dbReference type="ARBA" id="ARBA00010062"/>
    </source>
</evidence>
<evidence type="ECO:0000259" key="4">
    <source>
        <dbReference type="Pfam" id="PF13458"/>
    </source>
</evidence>
<comment type="similarity">
    <text evidence="1">Belongs to the leucine-binding protein family.</text>
</comment>
<evidence type="ECO:0000256" key="3">
    <source>
        <dbReference type="SAM" id="SignalP"/>
    </source>
</evidence>
<dbReference type="PANTHER" id="PTHR30483:SF6">
    <property type="entry name" value="PERIPLASMIC BINDING PROTEIN OF ABC TRANSPORTER FOR NATURAL AMINO ACIDS"/>
    <property type="match status" value="1"/>
</dbReference>
<protein>
    <submittedName>
        <fullName evidence="5">Amino acid/amide ABC transporter substrate-binding protein, HAAT family</fullName>
    </submittedName>
</protein>
<dbReference type="OrthoDB" id="9768386at2"/>
<evidence type="ECO:0000256" key="2">
    <source>
        <dbReference type="ARBA" id="ARBA00022729"/>
    </source>
</evidence>
<dbReference type="PANTHER" id="PTHR30483">
    <property type="entry name" value="LEUCINE-SPECIFIC-BINDING PROTEIN"/>
    <property type="match status" value="1"/>
</dbReference>
<dbReference type="Gene3D" id="3.40.50.2300">
    <property type="match status" value="2"/>
</dbReference>
<dbReference type="InterPro" id="IPR028081">
    <property type="entry name" value="Leu-bd"/>
</dbReference>
<accession>A0A1H5XZC0</accession>